<reference evidence="1" key="1">
    <citation type="submission" date="2019-08" db="EMBL/GenBank/DDBJ databases">
        <authorList>
            <person name="Kucharzyk K."/>
            <person name="Murdoch R.W."/>
            <person name="Higgins S."/>
            <person name="Loffler F."/>
        </authorList>
    </citation>
    <scope>NUCLEOTIDE SEQUENCE</scope>
</reference>
<name>A0A645F3W7_9ZZZZ</name>
<dbReference type="AlphaFoldDB" id="A0A645F3W7"/>
<sequence>MHIESDACVFNSVVTPPTCTEDGFTTFTCTECGYSYTDASVNALGHTEVIDPAVPATCTVTGLTSGKHCPVCKEVLIPRQVIPALGHLEGGWEVTVSPTNRKTGTQVKRCTRCGVIIEAIKIPVLSMVWPDNTACSFGLRFRDELPELTDKWYMYTPLDLTAEGILEVPLIASNRYRIGTTQVTVKNGQVSASYEVTADKVEVKEEFMTFLPGLEELVSVEPVALADRAVPFGTSVDIASLGKSGQALFFMRLVVTYDIYADGVQWWSMP</sequence>
<comment type="caution">
    <text evidence="1">The sequence shown here is derived from an EMBL/GenBank/DDBJ whole genome shotgun (WGS) entry which is preliminary data.</text>
</comment>
<accession>A0A645F3W7</accession>
<evidence type="ECO:0000313" key="1">
    <source>
        <dbReference type="EMBL" id="MPN08129.1"/>
    </source>
</evidence>
<dbReference type="EMBL" id="VSSQ01054150">
    <property type="protein sequence ID" value="MPN08129.1"/>
    <property type="molecule type" value="Genomic_DNA"/>
</dbReference>
<gene>
    <name evidence="1" type="ORF">SDC9_155407</name>
</gene>
<organism evidence="1">
    <name type="scientific">bioreactor metagenome</name>
    <dbReference type="NCBI Taxonomy" id="1076179"/>
    <lineage>
        <taxon>unclassified sequences</taxon>
        <taxon>metagenomes</taxon>
        <taxon>ecological metagenomes</taxon>
    </lineage>
</organism>
<protein>
    <submittedName>
        <fullName evidence="1">Uncharacterized protein</fullName>
    </submittedName>
</protein>
<proteinExistence type="predicted"/>